<evidence type="ECO:0000256" key="2">
    <source>
        <dbReference type="SAM" id="SignalP"/>
    </source>
</evidence>
<dbReference type="Proteomes" id="UP000235916">
    <property type="component" value="Unassembled WGS sequence"/>
</dbReference>
<accession>A0A2N8KT26</accession>
<evidence type="ECO:0000259" key="3">
    <source>
        <dbReference type="Pfam" id="PF03629"/>
    </source>
</evidence>
<dbReference type="PANTHER" id="PTHR22901:SF0">
    <property type="entry name" value="SIALATE O-ACETYLESTERASE"/>
    <property type="match status" value="1"/>
</dbReference>
<keyword evidence="5" id="KW-1185">Reference proteome</keyword>
<keyword evidence="1" id="KW-0378">Hydrolase</keyword>
<dbReference type="SUPFAM" id="SSF49785">
    <property type="entry name" value="Galactose-binding domain-like"/>
    <property type="match status" value="1"/>
</dbReference>
<dbReference type="SUPFAM" id="SSF52266">
    <property type="entry name" value="SGNH hydrolase"/>
    <property type="match status" value="1"/>
</dbReference>
<feature type="domain" description="Sialate O-acetylesterase" evidence="3">
    <location>
        <begin position="430"/>
        <end position="538"/>
    </location>
</feature>
<dbReference type="PANTHER" id="PTHR22901">
    <property type="entry name" value="SIALATE O-ACETYLESTERASE"/>
    <property type="match status" value="1"/>
</dbReference>
<dbReference type="InterPro" id="IPR036514">
    <property type="entry name" value="SGNH_hydro_sf"/>
</dbReference>
<keyword evidence="2" id="KW-0732">Signal</keyword>
<dbReference type="Gene3D" id="3.40.50.1110">
    <property type="entry name" value="SGNH hydrolase"/>
    <property type="match status" value="2"/>
</dbReference>
<evidence type="ECO:0000256" key="1">
    <source>
        <dbReference type="ARBA" id="ARBA00022801"/>
    </source>
</evidence>
<proteinExistence type="predicted"/>
<reference evidence="4 5" key="1">
    <citation type="submission" date="2018-01" db="EMBL/GenBank/DDBJ databases">
        <title>Draft genome sequence of Paucibacter aquatile CR182 isolated from freshwater of the Nakdong River.</title>
        <authorList>
            <person name="Choi A."/>
            <person name="Chung E.J."/>
        </authorList>
    </citation>
    <scope>NUCLEOTIDE SEQUENCE [LARGE SCALE GENOMIC DNA]</scope>
    <source>
        <strain evidence="4 5">CR182</strain>
    </source>
</reference>
<evidence type="ECO:0000313" key="5">
    <source>
        <dbReference type="Proteomes" id="UP000235916"/>
    </source>
</evidence>
<dbReference type="InterPro" id="IPR008979">
    <property type="entry name" value="Galactose-bd-like_sf"/>
</dbReference>
<organism evidence="4 5">
    <name type="scientific">Kinneretia aquatilis</name>
    <dbReference type="NCBI Taxonomy" id="2070761"/>
    <lineage>
        <taxon>Bacteria</taxon>
        <taxon>Pseudomonadati</taxon>
        <taxon>Pseudomonadota</taxon>
        <taxon>Betaproteobacteria</taxon>
        <taxon>Burkholderiales</taxon>
        <taxon>Sphaerotilaceae</taxon>
        <taxon>Roseateles</taxon>
    </lineage>
</organism>
<comment type="caution">
    <text evidence="4">The sequence shown here is derived from an EMBL/GenBank/DDBJ whole genome shotgun (WGS) entry which is preliminary data.</text>
</comment>
<dbReference type="Pfam" id="PF03629">
    <property type="entry name" value="SASA"/>
    <property type="match status" value="2"/>
</dbReference>
<dbReference type="InterPro" id="IPR005181">
    <property type="entry name" value="SASA"/>
</dbReference>
<name>A0A2N8KT26_9BURK</name>
<dbReference type="EMBL" id="POSP01000004">
    <property type="protein sequence ID" value="PND36606.1"/>
    <property type="molecule type" value="Genomic_DNA"/>
</dbReference>
<dbReference type="AlphaFoldDB" id="A0A2N8KT26"/>
<dbReference type="GO" id="GO:0005975">
    <property type="term" value="P:carbohydrate metabolic process"/>
    <property type="evidence" value="ECO:0007669"/>
    <property type="project" value="TreeGrafter"/>
</dbReference>
<sequence length="677" mass="73839">MRCSRAGARCALVLAALSSMAAHAELRLHGVFGDHMVLQRAVPIPVWGQAEPGERVELRLHGQRQTVQADALGRWRLQLRPEAAGGPYRLELRGERSDQVVVLRDVLVGDVWLTSGQSNMEWALRDSFGGPAEAAAAQDPGLRHLKMAHRTATQPQSDLAPAPWQAATGPQAADFSAVAYHFAKQLRQKQPGVPIGLLNVSWGGTQIESWMSREALARQPDIAPLLVSMPDSPQAFAARYQARMDALLTAWQGRGATEPGQALAHWARADWDDSRWPQLQAPGMWEGQGLSDLDGTVWYRRSLQLSEAQAAAPDAVLNLGLVDDCDESFVNGQAVGGQCGWDQPRRYALAPGLLRAGLNVIAVRVRDTGGGGGLHGRPEGLALQLGGQALSLAGPWRAQVESLLEKPELGPNDLPSLLFNGMLSPLQGLPIRGMLWYQGESNVPRAAQYERLLPAFINDLRARWGQGEFPFFIVQLAADQPWQNNSLQGSAWAELREAQARALRLPRTGLVLSSDLTDDGNLHPRHKRELGERLAALALEDAKAEKNAKPNGKPKAKLNPQVHGRVHGPLLQRMRIHGSAVELSFTQTAGGLYCPDAEIRGFTVAGADGVFHPAHAQLIGKHRVRVSSPAVPQPQALRYGWLDNPQPINLFNRAGQSAMAFRSDRWPRLTETQSYGF</sequence>
<feature type="signal peptide" evidence="2">
    <location>
        <begin position="1"/>
        <end position="24"/>
    </location>
</feature>
<gene>
    <name evidence="4" type="ORF">C1O66_23355</name>
</gene>
<dbReference type="InterPro" id="IPR039329">
    <property type="entry name" value="SIAE"/>
</dbReference>
<protein>
    <submittedName>
        <fullName evidence="4">Sialate O-acetylesterase</fullName>
    </submittedName>
</protein>
<feature type="chain" id="PRO_5014873351" evidence="2">
    <location>
        <begin position="25"/>
        <end position="677"/>
    </location>
</feature>
<feature type="domain" description="Sialate O-acetylesterase" evidence="3">
    <location>
        <begin position="109"/>
        <end position="214"/>
    </location>
</feature>
<dbReference type="GO" id="GO:0001681">
    <property type="term" value="F:sialate O-acetylesterase activity"/>
    <property type="evidence" value="ECO:0007669"/>
    <property type="project" value="InterPro"/>
</dbReference>
<evidence type="ECO:0000313" key="4">
    <source>
        <dbReference type="EMBL" id="PND36606.1"/>
    </source>
</evidence>